<evidence type="ECO:0000256" key="3">
    <source>
        <dbReference type="ARBA" id="ARBA00022691"/>
    </source>
</evidence>
<dbReference type="Pfam" id="PF01596">
    <property type="entry name" value="Methyltransf_3"/>
    <property type="match status" value="1"/>
</dbReference>
<dbReference type="InterPro" id="IPR002935">
    <property type="entry name" value="SAM_O-MeTrfase"/>
</dbReference>
<keyword evidence="3" id="KW-0949">S-adenosyl-L-methionine</keyword>
<evidence type="ECO:0000256" key="1">
    <source>
        <dbReference type="ARBA" id="ARBA00022603"/>
    </source>
</evidence>
<dbReference type="PANTHER" id="PTHR10509">
    <property type="entry name" value="O-METHYLTRANSFERASE-RELATED"/>
    <property type="match status" value="1"/>
</dbReference>
<keyword evidence="2" id="KW-0808">Transferase</keyword>
<dbReference type="InterPro" id="IPR050362">
    <property type="entry name" value="Cation-dep_OMT"/>
</dbReference>
<sequence length="211" mass="23794">MKLVSKKIEEYCVNQSLSDNKLLKALSKKTWEKEKIPEMLSGPLVSGLLHFLIKISGAKRVLEIGMFTGYSTLKIAEALPVDGEVHSCELMEKHVKTATNWFNKSDVGDKIKVHQGNAITILESFHVASFDMIFIDADKINYPEYYRKGTALLKKGGIAVLDNMLWSGEVLNPKDDNAKALRETTELIKNNNRLESLLLPVRDGVMIFRKK</sequence>
<dbReference type="SUPFAM" id="SSF53335">
    <property type="entry name" value="S-adenosyl-L-methionine-dependent methyltransferases"/>
    <property type="match status" value="1"/>
</dbReference>
<organism evidence="4">
    <name type="scientific">marine metagenome</name>
    <dbReference type="NCBI Taxonomy" id="408172"/>
    <lineage>
        <taxon>unclassified sequences</taxon>
        <taxon>metagenomes</taxon>
        <taxon>ecological metagenomes</taxon>
    </lineage>
</organism>
<proteinExistence type="predicted"/>
<name>A0A381WJH2_9ZZZZ</name>
<dbReference type="GO" id="GO:0032259">
    <property type="term" value="P:methylation"/>
    <property type="evidence" value="ECO:0007669"/>
    <property type="project" value="UniProtKB-KW"/>
</dbReference>
<keyword evidence="1" id="KW-0489">Methyltransferase</keyword>
<dbReference type="GO" id="GO:0008171">
    <property type="term" value="F:O-methyltransferase activity"/>
    <property type="evidence" value="ECO:0007669"/>
    <property type="project" value="InterPro"/>
</dbReference>
<dbReference type="EMBL" id="UINC01011909">
    <property type="protein sequence ID" value="SVA52278.1"/>
    <property type="molecule type" value="Genomic_DNA"/>
</dbReference>
<dbReference type="PROSITE" id="PS51682">
    <property type="entry name" value="SAM_OMT_I"/>
    <property type="match status" value="1"/>
</dbReference>
<protein>
    <recommendedName>
        <fullName evidence="5">O-methyltransferase domain-containing protein</fullName>
    </recommendedName>
</protein>
<dbReference type="PANTHER" id="PTHR10509:SF14">
    <property type="entry name" value="CAFFEOYL-COA O-METHYLTRANSFERASE 3-RELATED"/>
    <property type="match status" value="1"/>
</dbReference>
<dbReference type="Gene3D" id="3.40.50.150">
    <property type="entry name" value="Vaccinia Virus protein VP39"/>
    <property type="match status" value="1"/>
</dbReference>
<evidence type="ECO:0000313" key="4">
    <source>
        <dbReference type="EMBL" id="SVA52278.1"/>
    </source>
</evidence>
<dbReference type="GO" id="GO:0008757">
    <property type="term" value="F:S-adenosylmethionine-dependent methyltransferase activity"/>
    <property type="evidence" value="ECO:0007669"/>
    <property type="project" value="TreeGrafter"/>
</dbReference>
<dbReference type="CDD" id="cd02440">
    <property type="entry name" value="AdoMet_MTases"/>
    <property type="match status" value="1"/>
</dbReference>
<dbReference type="AlphaFoldDB" id="A0A381WJH2"/>
<reference evidence="4" key="1">
    <citation type="submission" date="2018-05" db="EMBL/GenBank/DDBJ databases">
        <authorList>
            <person name="Lanie J.A."/>
            <person name="Ng W.-L."/>
            <person name="Kazmierczak K.M."/>
            <person name="Andrzejewski T.M."/>
            <person name="Davidsen T.M."/>
            <person name="Wayne K.J."/>
            <person name="Tettelin H."/>
            <person name="Glass J.I."/>
            <person name="Rusch D."/>
            <person name="Podicherti R."/>
            <person name="Tsui H.-C.T."/>
            <person name="Winkler M.E."/>
        </authorList>
    </citation>
    <scope>NUCLEOTIDE SEQUENCE</scope>
</reference>
<accession>A0A381WJH2</accession>
<evidence type="ECO:0008006" key="5">
    <source>
        <dbReference type="Google" id="ProtNLM"/>
    </source>
</evidence>
<dbReference type="InterPro" id="IPR029063">
    <property type="entry name" value="SAM-dependent_MTases_sf"/>
</dbReference>
<evidence type="ECO:0000256" key="2">
    <source>
        <dbReference type="ARBA" id="ARBA00022679"/>
    </source>
</evidence>
<gene>
    <name evidence="4" type="ORF">METZ01_LOCUS105132</name>
</gene>